<accession>A0A4R5ABM2</accession>
<dbReference type="SUPFAM" id="SSF53955">
    <property type="entry name" value="Lysozyme-like"/>
    <property type="match status" value="1"/>
</dbReference>
<name>A0A4R5ABM2_9ACTN</name>
<dbReference type="EMBL" id="SMKU01000341">
    <property type="protein sequence ID" value="TDD68389.1"/>
    <property type="molecule type" value="Genomic_DNA"/>
</dbReference>
<evidence type="ECO:0000256" key="1">
    <source>
        <dbReference type="ARBA" id="ARBA00007074"/>
    </source>
</evidence>
<evidence type="ECO:0000313" key="7">
    <source>
        <dbReference type="Proteomes" id="UP000294513"/>
    </source>
</evidence>
<evidence type="ECO:0000259" key="5">
    <source>
        <dbReference type="PROSITE" id="PS51935"/>
    </source>
</evidence>
<dbReference type="InterPro" id="IPR031304">
    <property type="entry name" value="SLT_2"/>
</dbReference>
<proteinExistence type="inferred from homology"/>
<dbReference type="RefSeq" id="WP_131902332.1">
    <property type="nucleotide sequence ID" value="NZ_SMKU01000341.1"/>
</dbReference>
<dbReference type="InterPro" id="IPR023346">
    <property type="entry name" value="Lysozyme-like_dom_sf"/>
</dbReference>
<dbReference type="Pfam" id="PF00877">
    <property type="entry name" value="NLPC_P60"/>
    <property type="match status" value="1"/>
</dbReference>
<evidence type="ECO:0000256" key="3">
    <source>
        <dbReference type="ARBA" id="ARBA00022801"/>
    </source>
</evidence>
<dbReference type="GO" id="GO:0006508">
    <property type="term" value="P:proteolysis"/>
    <property type="evidence" value="ECO:0007669"/>
    <property type="project" value="UniProtKB-KW"/>
</dbReference>
<keyword evidence="3" id="KW-0378">Hydrolase</keyword>
<dbReference type="PROSITE" id="PS51935">
    <property type="entry name" value="NLPC_P60"/>
    <property type="match status" value="1"/>
</dbReference>
<reference evidence="6 7" key="1">
    <citation type="submission" date="2019-03" db="EMBL/GenBank/DDBJ databases">
        <title>Draft genome sequences of novel Actinobacteria.</title>
        <authorList>
            <person name="Sahin N."/>
            <person name="Ay H."/>
            <person name="Saygin H."/>
        </authorList>
    </citation>
    <scope>NUCLEOTIDE SEQUENCE [LARGE SCALE GENOMIC DNA]</scope>
    <source>
        <strain evidence="6 7">H3C3</strain>
    </source>
</reference>
<dbReference type="GO" id="GO:0008234">
    <property type="term" value="F:cysteine-type peptidase activity"/>
    <property type="evidence" value="ECO:0007669"/>
    <property type="project" value="UniProtKB-KW"/>
</dbReference>
<evidence type="ECO:0000256" key="4">
    <source>
        <dbReference type="ARBA" id="ARBA00022807"/>
    </source>
</evidence>
<dbReference type="PANTHER" id="PTHR47359">
    <property type="entry name" value="PEPTIDOGLYCAN DL-ENDOPEPTIDASE CWLO"/>
    <property type="match status" value="1"/>
</dbReference>
<dbReference type="AlphaFoldDB" id="A0A4R5ABM2"/>
<keyword evidence="7" id="KW-1185">Reference proteome</keyword>
<dbReference type="InterPro" id="IPR051794">
    <property type="entry name" value="PG_Endopeptidase_C40"/>
</dbReference>
<organism evidence="6 7">
    <name type="scientific">Actinomadura rubrisoli</name>
    <dbReference type="NCBI Taxonomy" id="2530368"/>
    <lineage>
        <taxon>Bacteria</taxon>
        <taxon>Bacillati</taxon>
        <taxon>Actinomycetota</taxon>
        <taxon>Actinomycetes</taxon>
        <taxon>Streptosporangiales</taxon>
        <taxon>Thermomonosporaceae</taxon>
        <taxon>Actinomadura</taxon>
    </lineage>
</organism>
<dbReference type="OrthoDB" id="5244330at2"/>
<evidence type="ECO:0000313" key="6">
    <source>
        <dbReference type="EMBL" id="TDD68389.1"/>
    </source>
</evidence>
<dbReference type="InterPro" id="IPR000064">
    <property type="entry name" value="NLP_P60_dom"/>
</dbReference>
<keyword evidence="4" id="KW-0788">Thiol protease</keyword>
<dbReference type="Gene3D" id="3.90.1720.10">
    <property type="entry name" value="endopeptidase domain like (from Nostoc punctiforme)"/>
    <property type="match status" value="1"/>
</dbReference>
<comment type="caution">
    <text evidence="6">The sequence shown here is derived from an EMBL/GenBank/DDBJ whole genome shotgun (WGS) entry which is preliminary data.</text>
</comment>
<dbReference type="InterPro" id="IPR038765">
    <property type="entry name" value="Papain-like_cys_pep_sf"/>
</dbReference>
<gene>
    <name evidence="6" type="ORF">E1298_38550</name>
</gene>
<feature type="domain" description="NlpC/P60" evidence="5">
    <location>
        <begin position="210"/>
        <end position="334"/>
    </location>
</feature>
<dbReference type="Proteomes" id="UP000294513">
    <property type="component" value="Unassembled WGS sequence"/>
</dbReference>
<protein>
    <recommendedName>
        <fullName evidence="5">NlpC/P60 domain-containing protein</fullName>
    </recommendedName>
</protein>
<sequence>MTPRRLLLAGAIGVAATLFVALIFVPILFGASQFIFGGGVNGGCVDVSQAGAQPAAANDARAIPADYLDLYKKAGGQYRIPWNVLAGIGKVETGHGTSNLPGVRNGENYAGAGGPMQFLDPTFKAFAVDGNKDGRKNRYDPADAIPTAAAYLKHNGAPQRMRTAIFMYNHSWDYVNLVLDWAKRYVGGDFKVVQSNGVDCQDNDLPANAGGLVQKIIQFAMAQRGKRYIFGANGPDAWDCSSLLQAAYRSAGLAIPRTTFEQWPFGVKVPKGKEQPGDLVFFNSGPGTSSNNPGHVGMVIGDGKMVVASCSTCVPNIGVKPYKRPDWVGTTRPLARSDLKKKLSELAAQ</sequence>
<keyword evidence="2" id="KW-0645">Protease</keyword>
<comment type="similarity">
    <text evidence="1">Belongs to the peptidase C40 family.</text>
</comment>
<dbReference type="CDD" id="cd13399">
    <property type="entry name" value="Slt35-like"/>
    <property type="match status" value="1"/>
</dbReference>
<dbReference type="Pfam" id="PF13406">
    <property type="entry name" value="SLT_2"/>
    <property type="match status" value="1"/>
</dbReference>
<dbReference type="SUPFAM" id="SSF54001">
    <property type="entry name" value="Cysteine proteinases"/>
    <property type="match status" value="1"/>
</dbReference>
<dbReference type="Gene3D" id="1.10.530.10">
    <property type="match status" value="1"/>
</dbReference>
<dbReference type="PANTHER" id="PTHR47359:SF3">
    <property type="entry name" value="NLP_P60 DOMAIN-CONTAINING PROTEIN-RELATED"/>
    <property type="match status" value="1"/>
</dbReference>
<evidence type="ECO:0000256" key="2">
    <source>
        <dbReference type="ARBA" id="ARBA00022670"/>
    </source>
</evidence>